<dbReference type="SUPFAM" id="SSF51556">
    <property type="entry name" value="Metallo-dependent hydrolases"/>
    <property type="match status" value="1"/>
</dbReference>
<organism evidence="13 14">
    <name type="scientific">Clathrus columnatus</name>
    <dbReference type="NCBI Taxonomy" id="1419009"/>
    <lineage>
        <taxon>Eukaryota</taxon>
        <taxon>Fungi</taxon>
        <taxon>Dikarya</taxon>
        <taxon>Basidiomycota</taxon>
        <taxon>Agaricomycotina</taxon>
        <taxon>Agaricomycetes</taxon>
        <taxon>Phallomycetidae</taxon>
        <taxon>Phallales</taxon>
        <taxon>Clathraceae</taxon>
        <taxon>Clathrus</taxon>
    </lineage>
</organism>
<dbReference type="GO" id="GO:0005829">
    <property type="term" value="C:cytosol"/>
    <property type="evidence" value="ECO:0007669"/>
    <property type="project" value="TreeGrafter"/>
</dbReference>
<evidence type="ECO:0000256" key="8">
    <source>
        <dbReference type="ARBA" id="ARBA00051148"/>
    </source>
</evidence>
<feature type="domain" description="Amidohydrolase-related" evidence="12">
    <location>
        <begin position="69"/>
        <end position="426"/>
    </location>
</feature>
<evidence type="ECO:0000256" key="6">
    <source>
        <dbReference type="ARBA" id="ARBA00022801"/>
    </source>
</evidence>
<evidence type="ECO:0000313" key="14">
    <source>
        <dbReference type="Proteomes" id="UP001050691"/>
    </source>
</evidence>
<keyword evidence="7" id="KW-0862">Zinc</keyword>
<evidence type="ECO:0000256" key="9">
    <source>
        <dbReference type="ARBA" id="ARBA00056079"/>
    </source>
</evidence>
<dbReference type="FunFam" id="3.20.20.140:FF:000022">
    <property type="entry name" value="Guanine deaminase"/>
    <property type="match status" value="1"/>
</dbReference>
<proteinExistence type="inferred from homology"/>
<evidence type="ECO:0000256" key="11">
    <source>
        <dbReference type="ARBA" id="ARBA00083147"/>
    </source>
</evidence>
<dbReference type="PANTHER" id="PTHR11271:SF49">
    <property type="entry name" value="GUANINE DEAMINASE"/>
    <property type="match status" value="1"/>
</dbReference>
<sequence length="468" mass="51616">MVLVIYGSLITPQDPYVASYLPQALLYIENGIIQWMEEQVEPHELSSVMSAHGLEEEDIDIIRLQRGQFLMPGFIDTHTHAPQFPNLGRGGQYELLDWLSNLTFPTEAKFADREHAKAVYIKVVNQLLDCGTTTCCYFSSAHVSGTEVLADIVSRCGQRAFIGFCNMDRNAPDFYLKGVNHSQSLEQTREVISFIHSLKNPLVQPILTPRFAISCTGELMKGLSDIALEGSLRRLLIQTHIAENLTEIDVTASLFPTHTSYTHIYEERGLLGPTTILAHGCYLTSEELTSIKRAGAGISHCPTSNFHLSSGVAKVAEWLDLGIKVGLGTDVSGGFSPSILTTIQHASIASKLAARMSKSVSTSEDEFQEDSPNDLSLKTALTNANLLHLATLGGAQLCNLEDVTGSLETGKDFDALIVDLRPETGNPKLWWDSDNNMEDSFLPTRSKITLAFVRRARARWHRNSALHT</sequence>
<evidence type="ECO:0000256" key="5">
    <source>
        <dbReference type="ARBA" id="ARBA00022723"/>
    </source>
</evidence>
<keyword evidence="14" id="KW-1185">Reference proteome</keyword>
<dbReference type="EMBL" id="BPWL01000009">
    <property type="protein sequence ID" value="GJJ13807.1"/>
    <property type="molecule type" value="Genomic_DNA"/>
</dbReference>
<comment type="function">
    <text evidence="9">Catalyzes the hydrolytic deamination of guanine, producing xanthine and ammonia.</text>
</comment>
<dbReference type="AlphaFoldDB" id="A0AAV5AJ72"/>
<dbReference type="EC" id="3.5.4.3" evidence="4"/>
<comment type="similarity">
    <text evidence="3">Belongs to the metallo-dependent hydrolases superfamily. ATZ/TRZ family.</text>
</comment>
<dbReference type="Pfam" id="PF01979">
    <property type="entry name" value="Amidohydro_1"/>
    <property type="match status" value="1"/>
</dbReference>
<dbReference type="Gene3D" id="3.20.20.140">
    <property type="entry name" value="Metal-dependent hydrolases"/>
    <property type="match status" value="1"/>
</dbReference>
<gene>
    <name evidence="13" type="ORF">Clacol_008064</name>
</gene>
<dbReference type="InterPro" id="IPR032466">
    <property type="entry name" value="Metal_Hydrolase"/>
</dbReference>
<keyword evidence="6" id="KW-0378">Hydrolase</keyword>
<evidence type="ECO:0000259" key="12">
    <source>
        <dbReference type="Pfam" id="PF01979"/>
    </source>
</evidence>
<evidence type="ECO:0000256" key="10">
    <source>
        <dbReference type="ARBA" id="ARBA00069860"/>
    </source>
</evidence>
<comment type="catalytic activity">
    <reaction evidence="8">
        <text>guanine + H2O + H(+) = xanthine + NH4(+)</text>
        <dbReference type="Rhea" id="RHEA:14665"/>
        <dbReference type="ChEBI" id="CHEBI:15377"/>
        <dbReference type="ChEBI" id="CHEBI:15378"/>
        <dbReference type="ChEBI" id="CHEBI:16235"/>
        <dbReference type="ChEBI" id="CHEBI:17712"/>
        <dbReference type="ChEBI" id="CHEBI:28938"/>
        <dbReference type="EC" id="3.5.4.3"/>
    </reaction>
</comment>
<evidence type="ECO:0000256" key="4">
    <source>
        <dbReference type="ARBA" id="ARBA00012781"/>
    </source>
</evidence>
<dbReference type="Proteomes" id="UP001050691">
    <property type="component" value="Unassembled WGS sequence"/>
</dbReference>
<evidence type="ECO:0000256" key="3">
    <source>
        <dbReference type="ARBA" id="ARBA00006745"/>
    </source>
</evidence>
<protein>
    <recommendedName>
        <fullName evidence="10">Probable guanine deaminase</fullName>
        <ecNumber evidence="4">3.5.4.3</ecNumber>
    </recommendedName>
    <alternativeName>
        <fullName evidence="11">Guanine aminohydrolase</fullName>
    </alternativeName>
</protein>
<evidence type="ECO:0000256" key="1">
    <source>
        <dbReference type="ARBA" id="ARBA00001947"/>
    </source>
</evidence>
<dbReference type="GO" id="GO:0008270">
    <property type="term" value="F:zinc ion binding"/>
    <property type="evidence" value="ECO:0007669"/>
    <property type="project" value="TreeGrafter"/>
</dbReference>
<dbReference type="Gene3D" id="2.30.40.10">
    <property type="entry name" value="Urease, subunit C, domain 1"/>
    <property type="match status" value="1"/>
</dbReference>
<reference evidence="13" key="1">
    <citation type="submission" date="2021-10" db="EMBL/GenBank/DDBJ databases">
        <title>De novo Genome Assembly of Clathrus columnatus (Basidiomycota, Fungi) Using Illumina and Nanopore Sequence Data.</title>
        <authorList>
            <person name="Ogiso-Tanaka E."/>
            <person name="Itagaki H."/>
            <person name="Hosoya T."/>
            <person name="Hosaka K."/>
        </authorList>
    </citation>
    <scope>NUCLEOTIDE SEQUENCE</scope>
    <source>
        <strain evidence="13">MO-923</strain>
    </source>
</reference>
<dbReference type="InterPro" id="IPR006680">
    <property type="entry name" value="Amidohydro-rel"/>
</dbReference>
<dbReference type="PANTHER" id="PTHR11271">
    <property type="entry name" value="GUANINE DEAMINASE"/>
    <property type="match status" value="1"/>
</dbReference>
<evidence type="ECO:0000256" key="7">
    <source>
        <dbReference type="ARBA" id="ARBA00022833"/>
    </source>
</evidence>
<evidence type="ECO:0000313" key="13">
    <source>
        <dbReference type="EMBL" id="GJJ13807.1"/>
    </source>
</evidence>
<keyword evidence="5" id="KW-0479">Metal-binding</keyword>
<evidence type="ECO:0000256" key="2">
    <source>
        <dbReference type="ARBA" id="ARBA00004984"/>
    </source>
</evidence>
<dbReference type="InterPro" id="IPR011059">
    <property type="entry name" value="Metal-dep_hydrolase_composite"/>
</dbReference>
<accession>A0AAV5AJ72</accession>
<dbReference type="InterPro" id="IPR051607">
    <property type="entry name" value="Metallo-dep_hydrolases"/>
</dbReference>
<comment type="pathway">
    <text evidence="2">Purine metabolism; guanine degradation; xanthine from guanine: step 1/1.</text>
</comment>
<name>A0AAV5AJ72_9AGAM</name>
<comment type="cofactor">
    <cofactor evidence="1">
        <name>Zn(2+)</name>
        <dbReference type="ChEBI" id="CHEBI:29105"/>
    </cofactor>
</comment>
<dbReference type="GO" id="GO:0046098">
    <property type="term" value="P:guanine metabolic process"/>
    <property type="evidence" value="ECO:0007669"/>
    <property type="project" value="TreeGrafter"/>
</dbReference>
<comment type="caution">
    <text evidence="13">The sequence shown here is derived from an EMBL/GenBank/DDBJ whole genome shotgun (WGS) entry which is preliminary data.</text>
</comment>
<dbReference type="GO" id="GO:0008892">
    <property type="term" value="F:guanine deaminase activity"/>
    <property type="evidence" value="ECO:0007669"/>
    <property type="project" value="UniProtKB-EC"/>
</dbReference>